<protein>
    <submittedName>
        <fullName evidence="2">Uncharacterized protein</fullName>
    </submittedName>
</protein>
<feature type="compositionally biased region" description="Low complexity" evidence="1">
    <location>
        <begin position="182"/>
        <end position="193"/>
    </location>
</feature>
<sequence>MDIPECSIPTAISAFKRGLLPDGDLYKELTKYQCKTMEDGARFQGPNSGSLLAGTWSVPLSGTRGSGSCLEAGGNDTRIFSPTAPLRQDPVPLVLLAWVPLKPELILNPDLLTCMTSSGILPMASLLPVYIPPCSLPYFCAPCFPISSTQLSMRNRLTMSKRSASSTPSVTNRAGSRRRVDSPISRSDSSPDPGTGSEYDLAAPPPYAYASPPSIGHASSVSEDDLVEWRPKYSLSSSAILRIPAPEERASSFIPGQITIYEAFFDIGFRGAIPALVASLCDFFEISPSQLNPPCWSGLPIVKELREGDRKGSAFSKKWQERYIFVMLLGHSYHWNFIGNMSGNTSNDPFAAYQEAAKLMSAKKGSASRTVSGGDVVITSSHRVATVKIEPSALVQTKKSTGGGMTTRSLQQSAEAAYSVGNLAMALSNLNLQVFPQDDTILPSGEPSEVVQVLQGGLIRTISQLFHFGERLSIESSLVSKEELDDLKHLVLEEKA</sequence>
<comment type="caution">
    <text evidence="2">The sequence shown here is derived from an EMBL/GenBank/DDBJ whole genome shotgun (WGS) entry which is preliminary data.</text>
</comment>
<gene>
    <name evidence="2" type="ORF">F2Q70_00023122</name>
</gene>
<accession>A0A8S9GT07</accession>
<proteinExistence type="predicted"/>
<organism evidence="2">
    <name type="scientific">Brassica cretica</name>
    <name type="common">Mustard</name>
    <dbReference type="NCBI Taxonomy" id="69181"/>
    <lineage>
        <taxon>Eukaryota</taxon>
        <taxon>Viridiplantae</taxon>
        <taxon>Streptophyta</taxon>
        <taxon>Embryophyta</taxon>
        <taxon>Tracheophyta</taxon>
        <taxon>Spermatophyta</taxon>
        <taxon>Magnoliopsida</taxon>
        <taxon>eudicotyledons</taxon>
        <taxon>Gunneridae</taxon>
        <taxon>Pentapetalae</taxon>
        <taxon>rosids</taxon>
        <taxon>malvids</taxon>
        <taxon>Brassicales</taxon>
        <taxon>Brassicaceae</taxon>
        <taxon>Brassiceae</taxon>
        <taxon>Brassica</taxon>
    </lineage>
</organism>
<evidence type="ECO:0000313" key="2">
    <source>
        <dbReference type="EMBL" id="KAF2548669.1"/>
    </source>
</evidence>
<dbReference type="AlphaFoldDB" id="A0A8S9GT07"/>
<feature type="compositionally biased region" description="Polar residues" evidence="1">
    <location>
        <begin position="157"/>
        <end position="174"/>
    </location>
</feature>
<reference evidence="2" key="1">
    <citation type="submission" date="2019-12" db="EMBL/GenBank/DDBJ databases">
        <title>Genome sequencing and annotation of Brassica cretica.</title>
        <authorList>
            <person name="Studholme D.J."/>
            <person name="Sarris P.F."/>
        </authorList>
    </citation>
    <scope>NUCLEOTIDE SEQUENCE</scope>
    <source>
        <strain evidence="2">PFS-102/07</strain>
        <tissue evidence="2">Leaf</tissue>
    </source>
</reference>
<evidence type="ECO:0000256" key="1">
    <source>
        <dbReference type="SAM" id="MobiDB-lite"/>
    </source>
</evidence>
<name>A0A8S9GT07_BRACR</name>
<feature type="region of interest" description="Disordered" evidence="1">
    <location>
        <begin position="157"/>
        <end position="202"/>
    </location>
</feature>
<dbReference type="EMBL" id="QGKY02001925">
    <property type="protein sequence ID" value="KAF2548669.1"/>
    <property type="molecule type" value="Genomic_DNA"/>
</dbReference>